<feature type="compositionally biased region" description="Pro residues" evidence="1">
    <location>
        <begin position="792"/>
        <end position="807"/>
    </location>
</feature>
<dbReference type="PANTHER" id="PTHR13992">
    <property type="entry name" value="NUCLEAR RECEPTOR CO-REPRESSOR RELATED NCOR"/>
    <property type="match status" value="1"/>
</dbReference>
<feature type="compositionally biased region" description="Basic residues" evidence="1">
    <location>
        <begin position="517"/>
        <end position="534"/>
    </location>
</feature>
<sequence>MPPPSPPEAVAERKDHARPSGWSREAPPARFRPWGAPRSHEWPRDHERPRSKKNRGYRSSRGDHAYYDYDQAGLNQMQASRPYMQEQDANVTEDLYGEPEVDVKRTTAKEPEGLLDERPNESRLDPTEKEAPLAHDPAETRDAQDNAPVPDAAEQPIVSEARESPESLPPPTTDGPRVESEPAPPETLAEEKLNVPAPLKEAPEERSVAAQPDPDPQTDVPRENAPELPSESPPIHPEDPAASTTTEDQEAERMQRVVHALTQQLVLRYPWSDAHTHTILGENHRITASLRVPAMLGLQKPAQVQRPVEKGAVDECLYRQIREQKEAQRIKLVQLRNEYRAKHQAWSKYCASLDRERERRASATSTTPQDETPGKAWWPTTRSFRRGGLGSSGFGDAVRSEAEFQEILASLENAEMQDPVVRAARTSATVPDMCLDPQPQLDVDNGYVADSTRFYFGGFDPDVWSEEERNIFARRYVLYPKQFGRIAEKLPHKTPNQCVAFYYLHKHLAGYKALLNARHRERRKKTKSKPKKSKGSALITDIAATEAEQKEGEADEERSGKRPSDEPPPRAKKSRTKQRESSPPAETELERDLAAAEALEALATLAAPAPEPKKRRAVGTDEPKSRSRGPHWSMSERAEFLRLLAIYGKDWNALAAAFPAKTPAQTRNFFARHASESTYFQEAAALAQRHAAESWEEKSRAALAFVQAWYDALPEGASKASITSWPSPSMPPPPAPRELVVKDEPAPAPAPPPPPPAHAQAPDDDETDDEEQSSTRVPMRMPDTHVARMSYTPPPPPPTPRTSVVPVPPAPPSMSYAAYGPPRPVHHPMHASPALNMYYRDAASSPTPGAMPRAMPPPGMYGYPMPKYPPAPTPPSPYMPASVPRMPMRPGPNMGYFHHTRQDRWPT</sequence>
<feature type="region of interest" description="Disordered" evidence="1">
    <location>
        <begin position="515"/>
        <end position="591"/>
    </location>
</feature>
<feature type="compositionally biased region" description="Basic and acidic residues" evidence="1">
    <location>
        <begin position="547"/>
        <end position="569"/>
    </location>
</feature>
<name>A0AAJ6CJ38_9BASI</name>
<feature type="region of interest" description="Disordered" evidence="1">
    <location>
        <begin position="1"/>
        <end position="253"/>
    </location>
</feature>
<dbReference type="Pfam" id="PF00249">
    <property type="entry name" value="Myb_DNA-binding"/>
    <property type="match status" value="2"/>
</dbReference>
<dbReference type="PANTHER" id="PTHR13992:SF39">
    <property type="entry name" value="SMRTER, ISOFORM G"/>
    <property type="match status" value="1"/>
</dbReference>
<feature type="compositionally biased region" description="Basic residues" evidence="1">
    <location>
        <begin position="49"/>
        <end position="58"/>
    </location>
</feature>
<evidence type="ECO:0000259" key="3">
    <source>
        <dbReference type="PROSITE" id="PS51293"/>
    </source>
</evidence>
<feature type="region of interest" description="Disordered" evidence="1">
    <location>
        <begin position="604"/>
        <end position="631"/>
    </location>
</feature>
<dbReference type="SMART" id="SM00717">
    <property type="entry name" value="SANT"/>
    <property type="match status" value="2"/>
</dbReference>
<organism evidence="4 5">
    <name type="scientific">Malassezia arunalokei</name>
    <dbReference type="NCBI Taxonomy" id="1514897"/>
    <lineage>
        <taxon>Eukaryota</taxon>
        <taxon>Fungi</taxon>
        <taxon>Dikarya</taxon>
        <taxon>Basidiomycota</taxon>
        <taxon>Ustilaginomycotina</taxon>
        <taxon>Malasseziomycetes</taxon>
        <taxon>Malasseziales</taxon>
        <taxon>Malasseziaceae</taxon>
        <taxon>Malassezia</taxon>
    </lineage>
</organism>
<protein>
    <submittedName>
        <fullName evidence="4">DNA-binding protein snt1</fullName>
    </submittedName>
</protein>
<dbReference type="GO" id="GO:0006357">
    <property type="term" value="P:regulation of transcription by RNA polymerase II"/>
    <property type="evidence" value="ECO:0007669"/>
    <property type="project" value="TreeGrafter"/>
</dbReference>
<dbReference type="GO" id="GO:0003677">
    <property type="term" value="F:DNA binding"/>
    <property type="evidence" value="ECO:0007669"/>
    <property type="project" value="UniProtKB-KW"/>
</dbReference>
<feature type="domain" description="Myb-like" evidence="2">
    <location>
        <begin position="624"/>
        <end position="674"/>
    </location>
</feature>
<dbReference type="Proteomes" id="UP001217582">
    <property type="component" value="Chromosome 2"/>
</dbReference>
<feature type="compositionally biased region" description="Basic and acidic residues" evidence="1">
    <location>
        <begin position="38"/>
        <end position="48"/>
    </location>
</feature>
<evidence type="ECO:0000313" key="4">
    <source>
        <dbReference type="EMBL" id="WFD14769.1"/>
    </source>
</evidence>
<dbReference type="SUPFAM" id="SSF46689">
    <property type="entry name" value="Homeodomain-like"/>
    <property type="match status" value="2"/>
</dbReference>
<dbReference type="InterPro" id="IPR017884">
    <property type="entry name" value="SANT_dom"/>
</dbReference>
<feature type="compositionally biased region" description="Acidic residues" evidence="1">
    <location>
        <begin position="762"/>
        <end position="772"/>
    </location>
</feature>
<reference evidence="4 5" key="1">
    <citation type="submission" date="2023-03" db="EMBL/GenBank/DDBJ databases">
        <title>Mating type loci evolution in Malassezia.</title>
        <authorList>
            <person name="Coelho M.A."/>
        </authorList>
    </citation>
    <scope>NUCLEOTIDE SEQUENCE [LARGE SCALE GENOMIC DNA]</scope>
    <source>
        <strain evidence="4 5">CBS 13387</strain>
    </source>
</reference>
<evidence type="ECO:0000313" key="5">
    <source>
        <dbReference type="Proteomes" id="UP001217582"/>
    </source>
</evidence>
<dbReference type="InterPro" id="IPR001005">
    <property type="entry name" value="SANT/Myb"/>
</dbReference>
<dbReference type="CDD" id="cd00167">
    <property type="entry name" value="SANT"/>
    <property type="match status" value="1"/>
</dbReference>
<feature type="compositionally biased region" description="Basic and acidic residues" evidence="1">
    <location>
        <begin position="101"/>
        <end position="144"/>
    </location>
</feature>
<dbReference type="Gene3D" id="1.10.10.60">
    <property type="entry name" value="Homeodomain-like"/>
    <property type="match status" value="2"/>
</dbReference>
<accession>A0AAJ6CJ38</accession>
<feature type="region of interest" description="Disordered" evidence="1">
    <location>
        <begin position="357"/>
        <end position="382"/>
    </location>
</feature>
<feature type="domain" description="SANT" evidence="3">
    <location>
        <begin position="462"/>
        <end position="510"/>
    </location>
</feature>
<proteinExistence type="predicted"/>
<dbReference type="PROSITE" id="PS51293">
    <property type="entry name" value="SANT"/>
    <property type="match status" value="1"/>
</dbReference>
<feature type="region of interest" description="Disordered" evidence="1">
    <location>
        <begin position="720"/>
        <end position="807"/>
    </location>
</feature>
<dbReference type="PROSITE" id="PS50090">
    <property type="entry name" value="MYB_LIKE"/>
    <property type="match status" value="1"/>
</dbReference>
<evidence type="ECO:0000259" key="2">
    <source>
        <dbReference type="PROSITE" id="PS50090"/>
    </source>
</evidence>
<dbReference type="EMBL" id="CP119917">
    <property type="protein sequence ID" value="WFD14769.1"/>
    <property type="molecule type" value="Genomic_DNA"/>
</dbReference>
<gene>
    <name evidence="4" type="primary">SNT1</name>
    <name evidence="4" type="ORF">MARU1_000775</name>
</gene>
<dbReference type="InterPro" id="IPR051571">
    <property type="entry name" value="N-CoR_corepressor"/>
</dbReference>
<evidence type="ECO:0000256" key="1">
    <source>
        <dbReference type="SAM" id="MobiDB-lite"/>
    </source>
</evidence>
<feature type="compositionally biased region" description="Pro residues" evidence="1">
    <location>
        <begin position="746"/>
        <end position="757"/>
    </location>
</feature>
<dbReference type="InterPro" id="IPR009057">
    <property type="entry name" value="Homeodomain-like_sf"/>
</dbReference>
<dbReference type="AlphaFoldDB" id="A0AAJ6CJ38"/>
<keyword evidence="4" id="KW-0238">DNA-binding</keyword>
<keyword evidence="5" id="KW-1185">Reference proteome</keyword>
<dbReference type="GO" id="GO:0034967">
    <property type="term" value="C:Set3 complex"/>
    <property type="evidence" value="ECO:0007669"/>
    <property type="project" value="TreeGrafter"/>
</dbReference>